<evidence type="ECO:0000313" key="3">
    <source>
        <dbReference type="Proteomes" id="UP000246352"/>
    </source>
</evidence>
<keyword evidence="3" id="KW-1185">Reference proteome</keyword>
<comment type="caution">
    <text evidence="2">The sequence shown here is derived from an EMBL/GenBank/DDBJ whole genome shotgun (WGS) entry which is preliminary data.</text>
</comment>
<dbReference type="Proteomes" id="UP000246352">
    <property type="component" value="Unassembled WGS sequence"/>
</dbReference>
<dbReference type="AlphaFoldDB" id="A0A317PPN1"/>
<evidence type="ECO:0000313" key="2">
    <source>
        <dbReference type="EMBL" id="PWW01520.1"/>
    </source>
</evidence>
<feature type="region of interest" description="Disordered" evidence="1">
    <location>
        <begin position="62"/>
        <end position="89"/>
    </location>
</feature>
<name>A0A317PPN1_9HYPH</name>
<accession>A0A317PPN1</accession>
<proteinExistence type="predicted"/>
<dbReference type="EMBL" id="QGTR01000002">
    <property type="protein sequence ID" value="PWW01520.1"/>
    <property type="molecule type" value="Genomic_DNA"/>
</dbReference>
<organism evidence="2 3">
    <name type="scientific">Hoeflea marina</name>
    <dbReference type="NCBI Taxonomy" id="274592"/>
    <lineage>
        <taxon>Bacteria</taxon>
        <taxon>Pseudomonadati</taxon>
        <taxon>Pseudomonadota</taxon>
        <taxon>Alphaproteobacteria</taxon>
        <taxon>Hyphomicrobiales</taxon>
        <taxon>Rhizobiaceae</taxon>
        <taxon>Hoeflea</taxon>
    </lineage>
</organism>
<protein>
    <submittedName>
        <fullName evidence="2">RHS repeat-associated protein</fullName>
    </submittedName>
</protein>
<feature type="region of interest" description="Disordered" evidence="1">
    <location>
        <begin position="220"/>
        <end position="246"/>
    </location>
</feature>
<sequence>MHPDLGRFISPDDWDPALPGVGTNRYAYAGNDPVNRADANGHISWEGVKEFFGFGSKSSVTGNGANGGGSEDVPASNRNVTAAHNQPPETIEDQKKIGLGKSLVQVGLRAGGNFASGLGFYFGMTTGLNEGEPQPVDLSYNGHSASSLAISGARIDPKDISGKLTVAGRAIAKHNPASRSGSAYPAVTGGPEALNSAGQIQLNEIVGDSQSRMSPGNRFGGFDVISPSGRGARFDSDGQFRGFLEP</sequence>
<gene>
    <name evidence="2" type="ORF">DFR52_102182</name>
</gene>
<evidence type="ECO:0000256" key="1">
    <source>
        <dbReference type="SAM" id="MobiDB-lite"/>
    </source>
</evidence>
<reference evidence="2 3" key="1">
    <citation type="submission" date="2018-05" db="EMBL/GenBank/DDBJ databases">
        <title>Genomic Encyclopedia of Type Strains, Phase IV (KMG-IV): sequencing the most valuable type-strain genomes for metagenomic binning, comparative biology and taxonomic classification.</title>
        <authorList>
            <person name="Goeker M."/>
        </authorList>
    </citation>
    <scope>NUCLEOTIDE SEQUENCE [LARGE SCALE GENOMIC DNA]</scope>
    <source>
        <strain evidence="2 3">DSM 16791</strain>
    </source>
</reference>
<feature type="compositionally biased region" description="Polar residues" evidence="1">
    <location>
        <begin position="76"/>
        <end position="88"/>
    </location>
</feature>
<dbReference type="Gene3D" id="2.180.10.10">
    <property type="entry name" value="RHS repeat-associated core"/>
    <property type="match status" value="1"/>
</dbReference>
<dbReference type="InterPro" id="IPR022385">
    <property type="entry name" value="Rhs_assc_core"/>
</dbReference>
<dbReference type="NCBIfam" id="TIGR03696">
    <property type="entry name" value="Rhs_assc_core"/>
    <property type="match status" value="1"/>
</dbReference>